<evidence type="ECO:0000259" key="3">
    <source>
        <dbReference type="PROSITE" id="PS50835"/>
    </source>
</evidence>
<dbReference type="GO" id="GO:0045121">
    <property type="term" value="C:membrane raft"/>
    <property type="evidence" value="ECO:0007669"/>
    <property type="project" value="TreeGrafter"/>
</dbReference>
<dbReference type="CDD" id="cd00096">
    <property type="entry name" value="Ig"/>
    <property type="match status" value="1"/>
</dbReference>
<dbReference type="SMART" id="SM00408">
    <property type="entry name" value="IGc2"/>
    <property type="match status" value="1"/>
</dbReference>
<dbReference type="EMBL" id="CAAE01013608">
    <property type="protein sequence ID" value="CAF94965.1"/>
    <property type="molecule type" value="Genomic_DNA"/>
</dbReference>
<dbReference type="SUPFAM" id="SSF48726">
    <property type="entry name" value="Immunoglobulin"/>
    <property type="match status" value="1"/>
</dbReference>
<reference evidence="4" key="2">
    <citation type="submission" date="2004-02" db="EMBL/GenBank/DDBJ databases">
        <authorList>
            <consortium name="Genoscope"/>
            <consortium name="Whitehead Institute Centre for Genome Research"/>
        </authorList>
    </citation>
    <scope>NUCLEOTIDE SEQUENCE</scope>
</reference>
<keyword evidence="1" id="KW-0812">Transmembrane</keyword>
<dbReference type="InterPro" id="IPR013106">
    <property type="entry name" value="Ig_V-set"/>
</dbReference>
<dbReference type="SMART" id="SM00409">
    <property type="entry name" value="IG"/>
    <property type="match status" value="2"/>
</dbReference>
<dbReference type="GO" id="GO:1990782">
    <property type="term" value="F:protein tyrosine kinase binding"/>
    <property type="evidence" value="ECO:0007669"/>
    <property type="project" value="TreeGrafter"/>
</dbReference>
<feature type="domain" description="Ig-like" evidence="3">
    <location>
        <begin position="119"/>
        <end position="213"/>
    </location>
</feature>
<dbReference type="InterPro" id="IPR003598">
    <property type="entry name" value="Ig_sub2"/>
</dbReference>
<dbReference type="InterPro" id="IPR007110">
    <property type="entry name" value="Ig-like_dom"/>
</dbReference>
<feature type="transmembrane region" description="Helical" evidence="1">
    <location>
        <begin position="251"/>
        <end position="269"/>
    </location>
</feature>
<evidence type="ECO:0000313" key="4">
    <source>
        <dbReference type="EMBL" id="CAF94965.1"/>
    </source>
</evidence>
<dbReference type="GO" id="GO:0009897">
    <property type="term" value="C:external side of plasma membrane"/>
    <property type="evidence" value="ECO:0007669"/>
    <property type="project" value="TreeGrafter"/>
</dbReference>
<proteinExistence type="predicted"/>
<name>Q4SWL7_TETNG</name>
<dbReference type="InterPro" id="IPR036179">
    <property type="entry name" value="Ig-like_dom_sf"/>
</dbReference>
<comment type="caution">
    <text evidence="4">The sequence shown here is derived from an EMBL/GenBank/DDBJ whole genome shotgun (WGS) entry which is preliminary data.</text>
</comment>
<accession>Q4SWL7</accession>
<evidence type="ECO:0000256" key="1">
    <source>
        <dbReference type="SAM" id="Phobius"/>
    </source>
</evidence>
<sequence length="270" mass="28826">MGAGWWLTAPLLCCLTGMKCGGDAALVYGRVGGRLLLPCANLLLSDCSSISWTFFGSGGSWNSVEIRQGPAEAGSQVSKRISLTSNCSLSLRDLQEDDAGSYTCSRDGHALVDHHLSLLTITSLSAITSLQPGGNLSLSCVLLTYYDAGNCRSQSVFNLSWVSGDGTSLPSDNRTRLVDNSRCSVTLVTSLGTEDNNRKWRCQVSTKEEAGVVFLLFRSTFVFDSSGFGGTPPGSALDRDRDPPRPPLTRILLFVAATVVVVTAGVSMWR</sequence>
<protein>
    <submittedName>
        <fullName evidence="4">(spotted green pufferfish) hypothetical protein</fullName>
    </submittedName>
</protein>
<keyword evidence="1" id="KW-0472">Membrane</keyword>
<reference evidence="4" key="1">
    <citation type="journal article" date="2004" name="Nature">
        <title>Genome duplication in the teleost fish Tetraodon nigroviridis reveals the early vertebrate proto-karyotype.</title>
        <authorList>
            <person name="Jaillon O."/>
            <person name="Aury J.-M."/>
            <person name="Brunet F."/>
            <person name="Petit J.-L."/>
            <person name="Stange-Thomann N."/>
            <person name="Mauceli E."/>
            <person name="Bouneau L."/>
            <person name="Fischer C."/>
            <person name="Ozouf-Costaz C."/>
            <person name="Bernot A."/>
            <person name="Nicaud S."/>
            <person name="Jaffe D."/>
            <person name="Fisher S."/>
            <person name="Lutfalla G."/>
            <person name="Dossat C."/>
            <person name="Segurens B."/>
            <person name="Dasilva C."/>
            <person name="Salanoubat M."/>
            <person name="Levy M."/>
            <person name="Boudet N."/>
            <person name="Castellano S."/>
            <person name="Anthouard V."/>
            <person name="Jubin C."/>
            <person name="Castelli V."/>
            <person name="Katinka M."/>
            <person name="Vacherie B."/>
            <person name="Biemont C."/>
            <person name="Skalli Z."/>
            <person name="Cattolico L."/>
            <person name="Poulain J."/>
            <person name="De Berardinis V."/>
            <person name="Cruaud C."/>
            <person name="Duprat S."/>
            <person name="Brottier P."/>
            <person name="Coutanceau J.-P."/>
            <person name="Gouzy J."/>
            <person name="Parra G."/>
            <person name="Lardier G."/>
            <person name="Chapple C."/>
            <person name="McKernan K.J."/>
            <person name="McEwan P."/>
            <person name="Bosak S."/>
            <person name="Kellis M."/>
            <person name="Volff J.-N."/>
            <person name="Guigo R."/>
            <person name="Zody M.C."/>
            <person name="Mesirov J."/>
            <person name="Lindblad-Toh K."/>
            <person name="Birren B."/>
            <person name="Nusbaum C."/>
            <person name="Kahn D."/>
            <person name="Robinson-Rechavi M."/>
            <person name="Laudet V."/>
            <person name="Schachter V."/>
            <person name="Quetier F."/>
            <person name="Saurin W."/>
            <person name="Scarpelli C."/>
            <person name="Wincker P."/>
            <person name="Lander E.S."/>
            <person name="Weissenbach J."/>
            <person name="Roest Crollius H."/>
        </authorList>
    </citation>
    <scope>NUCLEOTIDE SEQUENCE [LARGE SCALE GENOMIC DNA]</scope>
</reference>
<dbReference type="InterPro" id="IPR013783">
    <property type="entry name" value="Ig-like_fold"/>
</dbReference>
<feature type="domain" description="Ig-like" evidence="3">
    <location>
        <begin position="1"/>
        <end position="104"/>
    </location>
</feature>
<dbReference type="Gene3D" id="2.60.40.10">
    <property type="entry name" value="Immunoglobulins"/>
    <property type="match status" value="1"/>
</dbReference>
<dbReference type="InterPro" id="IPR003599">
    <property type="entry name" value="Ig_sub"/>
</dbReference>
<dbReference type="PANTHER" id="PTHR11422:SF5">
    <property type="entry name" value="DIVERSE IMMUNOGLOBULIN DOMAIN-CONTAINING PROTEIN 1.1 ISOFORM X1-RELATED"/>
    <property type="match status" value="1"/>
</dbReference>
<dbReference type="GO" id="GO:0035723">
    <property type="term" value="P:interleukin-15-mediated signaling pathway"/>
    <property type="evidence" value="ECO:0007669"/>
    <property type="project" value="TreeGrafter"/>
</dbReference>
<feature type="chain" id="PRO_5004243592" evidence="2">
    <location>
        <begin position="25"/>
        <end position="270"/>
    </location>
</feature>
<dbReference type="PROSITE" id="PS50835">
    <property type="entry name" value="IG_LIKE"/>
    <property type="match status" value="2"/>
</dbReference>
<feature type="signal peptide" evidence="2">
    <location>
        <begin position="1"/>
        <end position="24"/>
    </location>
</feature>
<organism evidence="4">
    <name type="scientific">Tetraodon nigroviridis</name>
    <name type="common">Spotted green pufferfish</name>
    <name type="synonym">Chelonodon nigroviridis</name>
    <dbReference type="NCBI Taxonomy" id="99883"/>
    <lineage>
        <taxon>Eukaryota</taxon>
        <taxon>Metazoa</taxon>
        <taxon>Chordata</taxon>
        <taxon>Craniata</taxon>
        <taxon>Vertebrata</taxon>
        <taxon>Euteleostomi</taxon>
        <taxon>Actinopterygii</taxon>
        <taxon>Neopterygii</taxon>
        <taxon>Teleostei</taxon>
        <taxon>Neoteleostei</taxon>
        <taxon>Acanthomorphata</taxon>
        <taxon>Eupercaria</taxon>
        <taxon>Tetraodontiformes</taxon>
        <taxon>Tetradontoidea</taxon>
        <taxon>Tetraodontidae</taxon>
        <taxon>Tetraodon</taxon>
    </lineage>
</organism>
<dbReference type="GO" id="GO:0042110">
    <property type="term" value="P:T cell activation"/>
    <property type="evidence" value="ECO:0007669"/>
    <property type="project" value="TreeGrafter"/>
</dbReference>
<keyword evidence="2" id="KW-0732">Signal</keyword>
<dbReference type="Pfam" id="PF07686">
    <property type="entry name" value="V-set"/>
    <property type="match status" value="1"/>
</dbReference>
<keyword evidence="1" id="KW-1133">Transmembrane helix</keyword>
<dbReference type="PANTHER" id="PTHR11422">
    <property type="entry name" value="T-CELL SURFACE GLYCOPROTEIN CD4"/>
    <property type="match status" value="1"/>
</dbReference>
<evidence type="ECO:0000256" key="2">
    <source>
        <dbReference type="SAM" id="SignalP"/>
    </source>
</evidence>
<dbReference type="GO" id="GO:0042289">
    <property type="term" value="F:MHC class II protein binding"/>
    <property type="evidence" value="ECO:0007669"/>
    <property type="project" value="TreeGrafter"/>
</dbReference>
<dbReference type="OrthoDB" id="8964201at2759"/>
<dbReference type="GO" id="GO:0070374">
    <property type="term" value="P:positive regulation of ERK1 and ERK2 cascade"/>
    <property type="evidence" value="ECO:0007669"/>
    <property type="project" value="TreeGrafter"/>
</dbReference>
<dbReference type="KEGG" id="tng:GSTEN00011424G001"/>
<gene>
    <name evidence="4" type="ORF">GSTENG00011424001</name>
</gene>
<dbReference type="AlphaFoldDB" id="Q4SWL7"/>